<feature type="region of interest" description="Disordered" evidence="7">
    <location>
        <begin position="1107"/>
        <end position="1174"/>
    </location>
</feature>
<feature type="compositionally biased region" description="Basic residues" evidence="7">
    <location>
        <begin position="183"/>
        <end position="196"/>
    </location>
</feature>
<dbReference type="GO" id="GO:0034486">
    <property type="term" value="P:vacuolar transmembrane transport"/>
    <property type="evidence" value="ECO:0007669"/>
    <property type="project" value="TreeGrafter"/>
</dbReference>
<feature type="transmembrane region" description="Helical" evidence="8">
    <location>
        <begin position="467"/>
        <end position="485"/>
    </location>
</feature>
<feature type="transmembrane region" description="Helical" evidence="8">
    <location>
        <begin position="580"/>
        <end position="602"/>
    </location>
</feature>
<protein>
    <submittedName>
        <fullName evidence="11">Uncharacterized protein</fullName>
    </submittedName>
</protein>
<feature type="compositionally biased region" description="Low complexity" evidence="7">
    <location>
        <begin position="1158"/>
        <end position="1174"/>
    </location>
</feature>
<dbReference type="Proteomes" id="UP001150538">
    <property type="component" value="Unassembled WGS sequence"/>
</dbReference>
<dbReference type="EMBL" id="JANBPU010000121">
    <property type="protein sequence ID" value="KAJ1915979.1"/>
    <property type="molecule type" value="Genomic_DNA"/>
</dbReference>
<evidence type="ECO:0000313" key="11">
    <source>
        <dbReference type="EMBL" id="KAJ1915979.1"/>
    </source>
</evidence>
<evidence type="ECO:0000259" key="10">
    <source>
        <dbReference type="Pfam" id="PF03522"/>
    </source>
</evidence>
<feature type="transmembrane region" description="Helical" evidence="8">
    <location>
        <begin position="370"/>
        <end position="390"/>
    </location>
</feature>
<feature type="compositionally biased region" description="Acidic residues" evidence="7">
    <location>
        <begin position="134"/>
        <end position="152"/>
    </location>
</feature>
<dbReference type="GO" id="GO:0015379">
    <property type="term" value="F:potassium:chloride symporter activity"/>
    <property type="evidence" value="ECO:0007669"/>
    <property type="project" value="TreeGrafter"/>
</dbReference>
<feature type="domain" description="SLC12A transporter C-terminal" evidence="10">
    <location>
        <begin position="710"/>
        <end position="794"/>
    </location>
</feature>
<evidence type="ECO:0000259" key="9">
    <source>
        <dbReference type="Pfam" id="PF00324"/>
    </source>
</evidence>
<dbReference type="Pfam" id="PF03522">
    <property type="entry name" value="SLC12"/>
    <property type="match status" value="1"/>
</dbReference>
<name>A0A9W7ZZJ7_9FUNG</name>
<feature type="transmembrane region" description="Helical" evidence="8">
    <location>
        <begin position="505"/>
        <end position="536"/>
    </location>
</feature>
<comment type="subcellular location">
    <subcellularLocation>
        <location evidence="1">Membrane</location>
        <topology evidence="1">Multi-pass membrane protein</topology>
    </subcellularLocation>
</comment>
<organism evidence="11 12">
    <name type="scientific">Mycoemilia scoparia</name>
    <dbReference type="NCBI Taxonomy" id="417184"/>
    <lineage>
        <taxon>Eukaryota</taxon>
        <taxon>Fungi</taxon>
        <taxon>Fungi incertae sedis</taxon>
        <taxon>Zoopagomycota</taxon>
        <taxon>Kickxellomycotina</taxon>
        <taxon>Kickxellomycetes</taxon>
        <taxon>Kickxellales</taxon>
        <taxon>Kickxellaceae</taxon>
        <taxon>Mycoemilia</taxon>
    </lineage>
</organism>
<evidence type="ECO:0000256" key="3">
    <source>
        <dbReference type="ARBA" id="ARBA00022448"/>
    </source>
</evidence>
<dbReference type="PANTHER" id="PTHR11827:SF72">
    <property type="entry name" value="GH08340P"/>
    <property type="match status" value="1"/>
</dbReference>
<feature type="transmembrane region" description="Helical" evidence="8">
    <location>
        <begin position="299"/>
        <end position="320"/>
    </location>
</feature>
<feature type="domain" description="Amino acid permease/ SLC12A" evidence="9">
    <location>
        <begin position="226"/>
        <end position="698"/>
    </location>
</feature>
<keyword evidence="4 8" id="KW-0812">Transmembrane</keyword>
<keyword evidence="5 8" id="KW-1133">Transmembrane helix</keyword>
<keyword evidence="3" id="KW-0813">Transport</keyword>
<accession>A0A9W7ZZJ7</accession>
<feature type="transmembrane region" description="Helical" evidence="8">
    <location>
        <begin position="221"/>
        <end position="244"/>
    </location>
</feature>
<evidence type="ECO:0000313" key="12">
    <source>
        <dbReference type="Proteomes" id="UP001150538"/>
    </source>
</evidence>
<feature type="transmembrane region" description="Helical" evidence="8">
    <location>
        <begin position="614"/>
        <end position="636"/>
    </location>
</feature>
<dbReference type="Gene3D" id="1.20.1740.10">
    <property type="entry name" value="Amino acid/polyamine transporter I"/>
    <property type="match status" value="1"/>
</dbReference>
<comment type="similarity">
    <text evidence="2">Belongs to the SLC12A transporter family.</text>
</comment>
<reference evidence="11" key="1">
    <citation type="submission" date="2022-07" db="EMBL/GenBank/DDBJ databases">
        <title>Phylogenomic reconstructions and comparative analyses of Kickxellomycotina fungi.</title>
        <authorList>
            <person name="Reynolds N.K."/>
            <person name="Stajich J.E."/>
            <person name="Barry K."/>
            <person name="Grigoriev I.V."/>
            <person name="Crous P."/>
            <person name="Smith M.E."/>
        </authorList>
    </citation>
    <scope>NUCLEOTIDE SEQUENCE</scope>
    <source>
        <strain evidence="11">NBRC 100468</strain>
    </source>
</reference>
<dbReference type="Pfam" id="PF00324">
    <property type="entry name" value="AA_permease"/>
    <property type="match status" value="1"/>
</dbReference>
<evidence type="ECO:0000256" key="6">
    <source>
        <dbReference type="ARBA" id="ARBA00023136"/>
    </source>
</evidence>
<dbReference type="GO" id="GO:0006884">
    <property type="term" value="P:cell volume homeostasis"/>
    <property type="evidence" value="ECO:0007669"/>
    <property type="project" value="TreeGrafter"/>
</dbReference>
<dbReference type="PANTHER" id="PTHR11827">
    <property type="entry name" value="SOLUTE CARRIER FAMILY 12, CATION COTRANSPORTERS"/>
    <property type="match status" value="1"/>
</dbReference>
<dbReference type="GO" id="GO:0055075">
    <property type="term" value="P:potassium ion homeostasis"/>
    <property type="evidence" value="ECO:0007669"/>
    <property type="project" value="TreeGrafter"/>
</dbReference>
<evidence type="ECO:0000256" key="8">
    <source>
        <dbReference type="SAM" id="Phobius"/>
    </source>
</evidence>
<evidence type="ECO:0000256" key="5">
    <source>
        <dbReference type="ARBA" id="ARBA00022989"/>
    </source>
</evidence>
<keyword evidence="12" id="KW-1185">Reference proteome</keyword>
<dbReference type="GO" id="GO:0005774">
    <property type="term" value="C:vacuolar membrane"/>
    <property type="evidence" value="ECO:0007669"/>
    <property type="project" value="TreeGrafter"/>
</dbReference>
<feature type="transmembrane region" description="Helical" evidence="8">
    <location>
        <begin position="256"/>
        <end position="278"/>
    </location>
</feature>
<dbReference type="FunFam" id="1.20.1740.10:FF:000013">
    <property type="entry name" value="Solute carrier family 12 member"/>
    <property type="match status" value="1"/>
</dbReference>
<dbReference type="InterPro" id="IPR004842">
    <property type="entry name" value="SLC12A_fam"/>
</dbReference>
<comment type="caution">
    <text evidence="11">The sequence shown here is derived from an EMBL/GenBank/DDBJ whole genome shotgun (WGS) entry which is preliminary data.</text>
</comment>
<evidence type="ECO:0000256" key="7">
    <source>
        <dbReference type="SAM" id="MobiDB-lite"/>
    </source>
</evidence>
<dbReference type="GO" id="GO:0055064">
    <property type="term" value="P:chloride ion homeostasis"/>
    <property type="evidence" value="ECO:0007669"/>
    <property type="project" value="TreeGrafter"/>
</dbReference>
<feature type="transmembrane region" description="Helical" evidence="8">
    <location>
        <begin position="642"/>
        <end position="659"/>
    </location>
</feature>
<feature type="region of interest" description="Disordered" evidence="7">
    <location>
        <begin position="17"/>
        <end position="212"/>
    </location>
</feature>
<feature type="transmembrane region" description="Helical" evidence="8">
    <location>
        <begin position="340"/>
        <end position="363"/>
    </location>
</feature>
<gene>
    <name evidence="11" type="ORF">H4219_004040</name>
</gene>
<dbReference type="InterPro" id="IPR018491">
    <property type="entry name" value="SLC12_C"/>
</dbReference>
<feature type="transmembrane region" description="Helical" evidence="8">
    <location>
        <begin position="557"/>
        <end position="574"/>
    </location>
</feature>
<feature type="transmembrane region" description="Helical" evidence="8">
    <location>
        <begin position="431"/>
        <end position="455"/>
    </location>
</feature>
<feature type="compositionally biased region" description="Acidic residues" evidence="7">
    <location>
        <begin position="80"/>
        <end position="93"/>
    </location>
</feature>
<evidence type="ECO:0000256" key="2">
    <source>
        <dbReference type="ARBA" id="ARBA00010593"/>
    </source>
</evidence>
<keyword evidence="6 8" id="KW-0472">Membrane</keyword>
<feature type="compositionally biased region" description="Basic and acidic residues" evidence="7">
    <location>
        <begin position="117"/>
        <end position="130"/>
    </location>
</feature>
<sequence length="1428" mass="156623">MSRFLSRVGTRMVDLENQLERTGSYEEDVFNSNTSEDINNATTADDNDDDDNNNSNRQGRSNFLAKSSGGLDRGSNEEQNSGDDDQVLDDENTELIPNSFGRRSHKRIKPHYGSQRAGDDDRRPRGHDSAEIEYSQDEVDDDDDNDDNDDDNIGSHDNRSAACAQGFLPHHGDGHTGSSNAKSRAKRRKRRKKRAPGKPNQAPASSPNDGKDGGKLGTWDGVFLPVSLTIWGIIVFVRMGYFVGQIGILGTAGSFLVGYTMTLLTTLSISAICTNGIVKAGGPYYMLSRSLGPEFGGSIGMVFFIGNLLSGVLNVVAFVEPLLNNFGQNKGDIAKVFPEGQWWCLLYNSILLVSCTVVCWIGARLFAKAATAFSLVIITSVIFILCSFIFKSPFNNPERSVYYTGWSWDTFNENFWPELRAPAIGGEIESFAFVFSIMFPACIGIMAGASMSGSLRKPSKSIPKGTLFAMLVTIILYLFITIALGSTTRRATLRHNYNVLQEINILPMVVPIGAIATSVTSTLSGTISSANILLAIAKDGLFSFLSSCKRTSSTGEPTVAVFVTYLISQLVLFGGDINVVAPYVTIFNVLMFGCINMACLVLKWSSSVNFRPIFRYFGAWTAFLGMALCFTLILIVDWVSSLVSIAFVYILFLYVHYTCPPKPWGHVTQSIIYHQVRKFLLRLDTRKDHIKFWRPQILLLVHSPQHSLGMIQFCNALKKGGLYVLGHVIKGKFRDKLPELKHQEAAWQRLIDITKVKAFLNLAISEDEAEGARSIIMGAGLGGMRPNIIIMGFPDFTSRQPKASIMGIYGIGENSGQGSMRLPPNSTTSGGGYDTKMGDGSQVSVLRICDDAAAQEQQKAVTGIFETSSKSSLGPSGIYDDAGIDIMNYVRIIEDSLLMGKAVGLINGFHELDKLAPMPRDASFASLSRLLGSPGSIHSHKPHSTSKHKKAYLDLWPIQIATIVNSVVGKKPTYVTNFNSYTMVLQMGTILHLVPRWREHYTLRVMVFVEYESEVHDEKIRVGKLLNDLRIDAELVVLYLRGNGIKAYDDCRASMISKQQQQRQSSSHELYGGVSTENVETSIPLHNNPLGMDTDGAVPATDFSMRINVPMPPKYEMGKQTENSQSPSEVSDTEPECESRDNTPSKPLSVTQDHHASSGDAATSTSMAGSSASGAVARDDAGAYIESGPQSLGRCSAHVPHTGQVVSNYYYSLSYKDEALLPSSLYGLHHTNSVENILHPGYPLVDGDNTDAQETQSQPTSIPQSFSIAADTQVQDQQQPNHYQHQHIPQVEDHTNILQENSRLFKKRHSFFSTSSDPLVNPNSGYDCASSIGSLSRKNSGFTTASSDFEFNDMDAKTQHRILNELMCKYSSSKSTALTITTLPAPDPGTSDSFEKSVEYVKSIKMLVSNLPPTFLVHATSLTVTTSL</sequence>
<evidence type="ECO:0000256" key="4">
    <source>
        <dbReference type="ARBA" id="ARBA00022692"/>
    </source>
</evidence>
<proteinExistence type="inferred from homology"/>
<dbReference type="OrthoDB" id="2020542at2759"/>
<feature type="compositionally biased region" description="Polar residues" evidence="7">
    <location>
        <begin position="55"/>
        <end position="65"/>
    </location>
</feature>
<feature type="compositionally biased region" description="Polar residues" evidence="7">
    <location>
        <begin position="1120"/>
        <end position="1130"/>
    </location>
</feature>
<evidence type="ECO:0000256" key="1">
    <source>
        <dbReference type="ARBA" id="ARBA00004141"/>
    </source>
</evidence>
<dbReference type="InterPro" id="IPR004841">
    <property type="entry name" value="AA-permease/SLC12A_dom"/>
</dbReference>